<accession>A0A1I8I8G3</accession>
<dbReference type="Gene3D" id="2.30.30.40">
    <property type="entry name" value="SH3 Domains"/>
    <property type="match status" value="1"/>
</dbReference>
<evidence type="ECO:0000259" key="6">
    <source>
        <dbReference type="PROSITE" id="PS50052"/>
    </source>
</evidence>
<keyword evidence="2 3" id="KW-0728">SH3 domain</keyword>
<keyword evidence="9" id="KW-1185">Reference proteome</keyword>
<dbReference type="InterPro" id="IPR036028">
    <property type="entry name" value="SH3-like_dom_sf"/>
</dbReference>
<dbReference type="Gene3D" id="3.40.50.300">
    <property type="entry name" value="P-loop containing nucleotide triphosphate hydrolases"/>
    <property type="match status" value="1"/>
</dbReference>
<dbReference type="Pfam" id="PF07653">
    <property type="entry name" value="SH3_2"/>
    <property type="match status" value="1"/>
</dbReference>
<evidence type="ECO:0000313" key="10">
    <source>
        <dbReference type="WBParaSite" id="maker-uti_cns_0010638-snap-gene-0.2-mRNA-1"/>
    </source>
</evidence>
<feature type="domain" description="SH3" evidence="5">
    <location>
        <begin position="318"/>
        <end position="389"/>
    </location>
</feature>
<evidence type="ECO:0000256" key="2">
    <source>
        <dbReference type="ARBA" id="ARBA00022443"/>
    </source>
</evidence>
<sequence length="645" mass="72599">LRLHELSEDSEAGERSASISELPPTPLLKRQQKQQQKQQQQQQEEQQQQQQPMYPSVRDLDGEAIDVVGVGRIWERLGMLYDHINSRSLSSSAIRGQVPDDAVTRARDVLEALTECRNAEAAEDCLELRLLLTQAHFRALLQAHDVLAHDVYGEQAVRVTPPPILSYLNGDTDESVDTDTDSVTRVRLVQFQKNTNEPMGITLKMFEDGRIIVARIMHGGMIHRQGTLQIGDEIREINGDPVMGQSVESLQRMLRHLQGMVTIKIAPNLSRMIGSHRASLFKEVKSIQLAAFGNWCSKESRGSVTLKIVPSYRYQPMQCEIFVKALFNYNPEEDELNPCPQAGIAFRVGDILQVISKDDHNWWQAREWNAPPNTPASLIPSPELQEWRAACSAIERAKLDQQLASNCSGGLFSFARRSASGKSRPRMKAAAPAAAAAGGGLTTSGAAFDQLEMVTYEEVVHLANFRRKTLVLLGAHGVGRRHIKNSLIQGSPDRFAYPIPHTTRQPSKGETSGRNYYFVSREEMLRDITNNEYLEYGTHDEAMYGTKLETIREIHRQGKVAILDVEPQALRILRTAEFAPYVVFIAAPDMAMDGSLERLIRESELLDRQYGHCFDMRIVNNDIDDTIVELRQCVDLAQTRPQWIP</sequence>
<name>A0A1I8I8G3_9PLAT</name>
<evidence type="ECO:0000259" key="7">
    <source>
        <dbReference type="PROSITE" id="PS50106"/>
    </source>
</evidence>
<dbReference type="SUPFAM" id="SSF50156">
    <property type="entry name" value="PDZ domain-like"/>
    <property type="match status" value="1"/>
</dbReference>
<feature type="compositionally biased region" description="Low complexity" evidence="4">
    <location>
        <begin position="33"/>
        <end position="51"/>
    </location>
</feature>
<dbReference type="SUPFAM" id="SSF50044">
    <property type="entry name" value="SH3-domain"/>
    <property type="match status" value="1"/>
</dbReference>
<dbReference type="AlphaFoldDB" id="A0A1I8I8G3"/>
<dbReference type="SMART" id="SM00228">
    <property type="entry name" value="PDZ"/>
    <property type="match status" value="1"/>
</dbReference>
<dbReference type="InterPro" id="IPR008145">
    <property type="entry name" value="GK/Ca_channel_bsu"/>
</dbReference>
<dbReference type="PANTHER" id="PTHR23122">
    <property type="entry name" value="MEMBRANE-ASSOCIATED GUANYLATE KINASE MAGUK"/>
    <property type="match status" value="1"/>
</dbReference>
<dbReference type="SUPFAM" id="SSF101288">
    <property type="entry name" value="L27 domain"/>
    <property type="match status" value="1"/>
</dbReference>
<feature type="region of interest" description="Disordered" evidence="4">
    <location>
        <begin position="1"/>
        <end position="58"/>
    </location>
</feature>
<protein>
    <submittedName>
        <fullName evidence="10">Peripheral plasma membrane protein CASK</fullName>
    </submittedName>
</protein>
<feature type="domain" description="Guanylate kinase-like" evidence="6">
    <location>
        <begin position="467"/>
        <end position="635"/>
    </location>
</feature>
<dbReference type="PROSITE" id="PS50002">
    <property type="entry name" value="SH3"/>
    <property type="match status" value="1"/>
</dbReference>
<dbReference type="InterPro" id="IPR050716">
    <property type="entry name" value="MAGUK"/>
</dbReference>
<dbReference type="SUPFAM" id="SSF52540">
    <property type="entry name" value="P-loop containing nucleoside triphosphate hydrolases"/>
    <property type="match status" value="1"/>
</dbReference>
<dbReference type="Pfam" id="PF00595">
    <property type="entry name" value="PDZ"/>
    <property type="match status" value="1"/>
</dbReference>
<dbReference type="InterPro" id="IPR036034">
    <property type="entry name" value="PDZ_sf"/>
</dbReference>
<dbReference type="InterPro" id="IPR001478">
    <property type="entry name" value="PDZ"/>
</dbReference>
<evidence type="ECO:0000256" key="4">
    <source>
        <dbReference type="SAM" id="MobiDB-lite"/>
    </source>
</evidence>
<feature type="domain" description="L27" evidence="8">
    <location>
        <begin position="99"/>
        <end position="155"/>
    </location>
</feature>
<dbReference type="SMART" id="SM00569">
    <property type="entry name" value="L27"/>
    <property type="match status" value="1"/>
</dbReference>
<reference evidence="10" key="1">
    <citation type="submission" date="2016-11" db="UniProtKB">
        <authorList>
            <consortium name="WormBaseParasite"/>
        </authorList>
    </citation>
    <scope>IDENTIFICATION</scope>
</reference>
<dbReference type="Proteomes" id="UP000095280">
    <property type="component" value="Unplaced"/>
</dbReference>
<feature type="domain" description="PDZ" evidence="7">
    <location>
        <begin position="188"/>
        <end position="269"/>
    </location>
</feature>
<dbReference type="InterPro" id="IPR008144">
    <property type="entry name" value="Guanylate_kin-like_dom"/>
</dbReference>
<dbReference type="Pfam" id="PF00625">
    <property type="entry name" value="Guanylate_kin"/>
    <property type="match status" value="1"/>
</dbReference>
<dbReference type="InterPro" id="IPR036892">
    <property type="entry name" value="L27_dom_sf"/>
</dbReference>
<dbReference type="PROSITE" id="PS50052">
    <property type="entry name" value="GUANYLATE_KINASE_2"/>
    <property type="match status" value="1"/>
</dbReference>
<dbReference type="Pfam" id="PF02828">
    <property type="entry name" value="L27"/>
    <property type="match status" value="1"/>
</dbReference>
<dbReference type="InterPro" id="IPR001452">
    <property type="entry name" value="SH3_domain"/>
</dbReference>
<dbReference type="WBParaSite" id="maker-uti_cns_0010638-snap-gene-0.2-mRNA-1">
    <property type="protein sequence ID" value="maker-uti_cns_0010638-snap-gene-0.2-mRNA-1"/>
    <property type="gene ID" value="maker-uti_cns_0010638-snap-gene-0.2"/>
</dbReference>
<proteinExistence type="inferred from homology"/>
<dbReference type="Gene3D" id="1.10.287.650">
    <property type="entry name" value="L27 domain"/>
    <property type="match status" value="1"/>
</dbReference>
<evidence type="ECO:0000313" key="9">
    <source>
        <dbReference type="Proteomes" id="UP000095280"/>
    </source>
</evidence>
<dbReference type="Gene3D" id="2.30.42.10">
    <property type="match status" value="1"/>
</dbReference>
<dbReference type="SMART" id="SM00072">
    <property type="entry name" value="GuKc"/>
    <property type="match status" value="1"/>
</dbReference>
<evidence type="ECO:0000256" key="1">
    <source>
        <dbReference type="ARBA" id="ARBA00007014"/>
    </source>
</evidence>
<dbReference type="PROSITE" id="PS50106">
    <property type="entry name" value="PDZ"/>
    <property type="match status" value="1"/>
</dbReference>
<dbReference type="InterPro" id="IPR027417">
    <property type="entry name" value="P-loop_NTPase"/>
</dbReference>
<dbReference type="InterPro" id="IPR004172">
    <property type="entry name" value="L27_dom"/>
</dbReference>
<evidence type="ECO:0000259" key="8">
    <source>
        <dbReference type="PROSITE" id="PS51022"/>
    </source>
</evidence>
<dbReference type="PROSITE" id="PS51022">
    <property type="entry name" value="L27"/>
    <property type="match status" value="1"/>
</dbReference>
<organism evidence="9 10">
    <name type="scientific">Macrostomum lignano</name>
    <dbReference type="NCBI Taxonomy" id="282301"/>
    <lineage>
        <taxon>Eukaryota</taxon>
        <taxon>Metazoa</taxon>
        <taxon>Spiralia</taxon>
        <taxon>Lophotrochozoa</taxon>
        <taxon>Platyhelminthes</taxon>
        <taxon>Rhabditophora</taxon>
        <taxon>Macrostomorpha</taxon>
        <taxon>Macrostomida</taxon>
        <taxon>Macrostomidae</taxon>
        <taxon>Macrostomum</taxon>
    </lineage>
</organism>
<dbReference type="InterPro" id="IPR014775">
    <property type="entry name" value="L27_C"/>
</dbReference>
<comment type="similarity">
    <text evidence="1">Belongs to the MAGUK family.</text>
</comment>
<evidence type="ECO:0000256" key="3">
    <source>
        <dbReference type="PROSITE-ProRule" id="PRU00192"/>
    </source>
</evidence>
<dbReference type="CDD" id="cd00071">
    <property type="entry name" value="GMPK"/>
    <property type="match status" value="1"/>
</dbReference>
<evidence type="ECO:0000259" key="5">
    <source>
        <dbReference type="PROSITE" id="PS50002"/>
    </source>
</evidence>
<dbReference type="SMART" id="SM00326">
    <property type="entry name" value="SH3"/>
    <property type="match status" value="1"/>
</dbReference>